<dbReference type="GO" id="GO:0005874">
    <property type="term" value="C:microtubule"/>
    <property type="evidence" value="ECO:0007669"/>
    <property type="project" value="UniProtKB-KW"/>
</dbReference>
<evidence type="ECO:0000259" key="13">
    <source>
        <dbReference type="PROSITE" id="PS51230"/>
    </source>
</evidence>
<evidence type="ECO:0000256" key="5">
    <source>
        <dbReference type="ARBA" id="ARBA00022701"/>
    </source>
</evidence>
<comment type="subcellular location">
    <subcellularLocation>
        <location evidence="1">Cytoplasm</location>
        <location evidence="1">Cytoskeleton</location>
    </subcellularLocation>
</comment>
<evidence type="ECO:0000256" key="4">
    <source>
        <dbReference type="ARBA" id="ARBA00022618"/>
    </source>
</evidence>
<dbReference type="GO" id="GO:0051301">
    <property type="term" value="P:cell division"/>
    <property type="evidence" value="ECO:0007669"/>
    <property type="project" value="UniProtKB-KW"/>
</dbReference>
<evidence type="ECO:0000256" key="11">
    <source>
        <dbReference type="SAM" id="MobiDB-lite"/>
    </source>
</evidence>
<evidence type="ECO:0000256" key="1">
    <source>
        <dbReference type="ARBA" id="ARBA00004245"/>
    </source>
</evidence>
<reference evidence="15" key="1">
    <citation type="submission" date="2022-11" db="UniProtKB">
        <authorList>
            <consortium name="WormBaseParasite"/>
        </authorList>
    </citation>
    <scope>IDENTIFICATION</scope>
</reference>
<dbReference type="Gene3D" id="1.20.5.1430">
    <property type="match status" value="1"/>
</dbReference>
<proteinExistence type="inferred from homology"/>
<evidence type="ECO:0000256" key="10">
    <source>
        <dbReference type="SAM" id="Coils"/>
    </source>
</evidence>
<dbReference type="Gene3D" id="1.10.418.10">
    <property type="entry name" value="Calponin-like domain"/>
    <property type="match status" value="1"/>
</dbReference>
<dbReference type="PANTHER" id="PTHR10623">
    <property type="entry name" value="MICROTUBULE-ASSOCIATED PROTEIN RP/EB FAMILY MEMBER"/>
    <property type="match status" value="1"/>
</dbReference>
<feature type="compositionally biased region" description="Polar residues" evidence="11">
    <location>
        <begin position="178"/>
        <end position="208"/>
    </location>
</feature>
<evidence type="ECO:0000313" key="14">
    <source>
        <dbReference type="Proteomes" id="UP000887540"/>
    </source>
</evidence>
<dbReference type="Pfam" id="PF03271">
    <property type="entry name" value="EB1"/>
    <property type="match status" value="1"/>
</dbReference>
<sequence length="382" mass="42481">MVVNVYSTSVTSANISRHELLAWVNDCLQSNLTKIEEMATGAAYCQLTDLVFRGQIPLKKVKWNSRNDVDYINNWQVLQKAWKEIGIDKPVPVQALMKAKFQDNFEFLQWFRKLFDANYDGSSYNPLEARGFEEFPAPLPGGPTKASRPAVAPRSNTSISAAPRANTAASATRSANTKNNVVESTPTALASRVSQASKPTIRNGSNAAATSCTNDAELKRLKSENEELQGQLVLFGETVASLEKERDFYFGKLRQIEMLCTELGENANLTTRQITQILYETEDGFVPANEFDEPHSEDNVKPTLDETFTLEQPAAIPTNDTAHDATHVNGENDRPKQETKLLNEEVNPDNLVTTEDTIIPHVGLEEIKTPQQVIDLDDSETF</sequence>
<dbReference type="InterPro" id="IPR004953">
    <property type="entry name" value="EB1_C"/>
</dbReference>
<evidence type="ECO:0000313" key="15">
    <source>
        <dbReference type="WBParaSite" id="ACRNAN_scaffold333.g21832.t1"/>
    </source>
</evidence>
<keyword evidence="6" id="KW-0498">Mitosis</keyword>
<feature type="domain" description="EB1 C-terminal" evidence="13">
    <location>
        <begin position="217"/>
        <end position="287"/>
    </location>
</feature>
<dbReference type="InterPro" id="IPR036133">
    <property type="entry name" value="EB1_C_sf"/>
</dbReference>
<dbReference type="PROSITE" id="PS51230">
    <property type="entry name" value="EB1_C"/>
    <property type="match status" value="1"/>
</dbReference>
<dbReference type="InterPro" id="IPR036872">
    <property type="entry name" value="CH_dom_sf"/>
</dbReference>
<feature type="domain" description="Calponin-homology (CH)" evidence="12">
    <location>
        <begin position="14"/>
        <end position="116"/>
    </location>
</feature>
<feature type="coiled-coil region" evidence="10">
    <location>
        <begin position="218"/>
        <end position="245"/>
    </location>
</feature>
<dbReference type="InterPro" id="IPR001715">
    <property type="entry name" value="CH_dom"/>
</dbReference>
<evidence type="ECO:0000256" key="2">
    <source>
        <dbReference type="ARBA" id="ARBA00010729"/>
    </source>
</evidence>
<name>A0A914DRA9_9BILA</name>
<evidence type="ECO:0000256" key="7">
    <source>
        <dbReference type="ARBA" id="ARBA00023212"/>
    </source>
</evidence>
<keyword evidence="7" id="KW-0206">Cytoskeleton</keyword>
<keyword evidence="14" id="KW-1185">Reference proteome</keyword>
<dbReference type="WBParaSite" id="ACRNAN_scaffold333.g21832.t1">
    <property type="protein sequence ID" value="ACRNAN_scaffold333.g21832.t1"/>
    <property type="gene ID" value="ACRNAN_scaffold333.g21832"/>
</dbReference>
<comment type="similarity">
    <text evidence="2">Belongs to the MAPRE family.</text>
</comment>
<keyword evidence="8" id="KW-0131">Cell cycle</keyword>
<dbReference type="InterPro" id="IPR027328">
    <property type="entry name" value="MAPRE"/>
</dbReference>
<organism evidence="14 15">
    <name type="scientific">Acrobeloides nanus</name>
    <dbReference type="NCBI Taxonomy" id="290746"/>
    <lineage>
        <taxon>Eukaryota</taxon>
        <taxon>Metazoa</taxon>
        <taxon>Ecdysozoa</taxon>
        <taxon>Nematoda</taxon>
        <taxon>Chromadorea</taxon>
        <taxon>Rhabditida</taxon>
        <taxon>Tylenchina</taxon>
        <taxon>Cephalobomorpha</taxon>
        <taxon>Cephaloboidea</taxon>
        <taxon>Cephalobidae</taxon>
        <taxon>Acrobeloides</taxon>
    </lineage>
</organism>
<dbReference type="Pfam" id="PF00307">
    <property type="entry name" value="CH"/>
    <property type="match status" value="1"/>
</dbReference>
<accession>A0A914DRA9</accession>
<evidence type="ECO:0000256" key="3">
    <source>
        <dbReference type="ARBA" id="ARBA00022490"/>
    </source>
</evidence>
<keyword evidence="10" id="KW-0175">Coiled coil</keyword>
<dbReference type="Proteomes" id="UP000887540">
    <property type="component" value="Unplaced"/>
</dbReference>
<keyword evidence="3" id="KW-0963">Cytoplasm</keyword>
<dbReference type="FunFam" id="1.20.5.1430:FF:000001">
    <property type="entry name" value="microtubule-associated protein RP/EB family member 1"/>
    <property type="match status" value="1"/>
</dbReference>
<evidence type="ECO:0000256" key="9">
    <source>
        <dbReference type="PROSITE-ProRule" id="PRU00576"/>
    </source>
</evidence>
<dbReference type="PROSITE" id="PS50021">
    <property type="entry name" value="CH"/>
    <property type="match status" value="1"/>
</dbReference>
<evidence type="ECO:0000259" key="12">
    <source>
        <dbReference type="PROSITE" id="PS50021"/>
    </source>
</evidence>
<dbReference type="FunFam" id="1.10.418.10:FF:000072">
    <property type="entry name" value="microtubule-associated protein RP/EB family member 2 isoform X2"/>
    <property type="match status" value="1"/>
</dbReference>
<dbReference type="GO" id="GO:0008017">
    <property type="term" value="F:microtubule binding"/>
    <property type="evidence" value="ECO:0007669"/>
    <property type="project" value="InterPro"/>
</dbReference>
<feature type="compositionally biased region" description="Low complexity" evidence="11">
    <location>
        <begin position="160"/>
        <end position="177"/>
    </location>
</feature>
<dbReference type="SUPFAM" id="SSF47576">
    <property type="entry name" value="Calponin-homology domain, CH-domain"/>
    <property type="match status" value="1"/>
</dbReference>
<keyword evidence="5 9" id="KW-0493">Microtubule</keyword>
<feature type="region of interest" description="Disordered" evidence="11">
    <location>
        <begin position="135"/>
        <end position="208"/>
    </location>
</feature>
<dbReference type="AlphaFoldDB" id="A0A914DRA9"/>
<evidence type="ECO:0000256" key="6">
    <source>
        <dbReference type="ARBA" id="ARBA00022776"/>
    </source>
</evidence>
<dbReference type="SUPFAM" id="SSF140612">
    <property type="entry name" value="EB1 dimerisation domain-like"/>
    <property type="match status" value="1"/>
</dbReference>
<keyword evidence="4" id="KW-0132">Cell division</keyword>
<evidence type="ECO:0000256" key="8">
    <source>
        <dbReference type="ARBA" id="ARBA00023306"/>
    </source>
</evidence>
<protein>
    <submittedName>
        <fullName evidence="15">Uncharacterized protein</fullName>
    </submittedName>
</protein>